<proteinExistence type="predicted"/>
<evidence type="ECO:0000313" key="1">
    <source>
        <dbReference type="EMBL" id="KRO29346.1"/>
    </source>
</evidence>
<name>A0A0R2NXF4_9LACO</name>
<accession>A0A0R2NXF4</accession>
<dbReference type="EMBL" id="AYGX02000010">
    <property type="protein sequence ID" value="KRO29346.1"/>
    <property type="molecule type" value="Genomic_DNA"/>
</dbReference>
<sequence length="74" mass="8828">MPSHIKPRASEYEVYQNRDDQLIYTPKTVNIFLDDAFAAMHDFTQTEAVSHFNQREWRVIRPKIIAWGRLDCMD</sequence>
<protein>
    <submittedName>
        <fullName evidence="1">Uncharacterized protein</fullName>
    </submittedName>
</protein>
<dbReference type="Proteomes" id="UP000050920">
    <property type="component" value="Unassembled WGS sequence"/>
</dbReference>
<evidence type="ECO:0000313" key="2">
    <source>
        <dbReference type="Proteomes" id="UP000050920"/>
    </source>
</evidence>
<reference evidence="1 2" key="1">
    <citation type="journal article" date="2015" name="Genome Announc.">
        <title>Expanding the biotechnology potential of lactobacilli through comparative genomics of 213 strains and associated genera.</title>
        <authorList>
            <person name="Sun Z."/>
            <person name="Harris H.M."/>
            <person name="McCann A."/>
            <person name="Guo C."/>
            <person name="Argimon S."/>
            <person name="Zhang W."/>
            <person name="Yang X."/>
            <person name="Jeffery I.B."/>
            <person name="Cooney J.C."/>
            <person name="Kagawa T.F."/>
            <person name="Liu W."/>
            <person name="Song Y."/>
            <person name="Salvetti E."/>
            <person name="Wrobel A."/>
            <person name="Rasinkangas P."/>
            <person name="Parkhill J."/>
            <person name="Rea M.C."/>
            <person name="O'Sullivan O."/>
            <person name="Ritari J."/>
            <person name="Douillard F.P."/>
            <person name="Paul Ross R."/>
            <person name="Yang R."/>
            <person name="Briner A.E."/>
            <person name="Felis G.E."/>
            <person name="de Vos W.M."/>
            <person name="Barrangou R."/>
            <person name="Klaenhammer T.R."/>
            <person name="Caufield P.W."/>
            <person name="Cui Y."/>
            <person name="Zhang H."/>
            <person name="O'Toole P.W."/>
        </authorList>
    </citation>
    <scope>NUCLEOTIDE SEQUENCE [LARGE SCALE GENOMIC DNA]</scope>
    <source>
        <strain evidence="1 2">DSM 21115</strain>
    </source>
</reference>
<gene>
    <name evidence="1" type="ORF">DY78_GL000891</name>
</gene>
<keyword evidence="2" id="KW-1185">Reference proteome</keyword>
<organism evidence="1 2">
    <name type="scientific">Lactiplantibacillus fabifermentans DSM 21115</name>
    <dbReference type="NCBI Taxonomy" id="1413187"/>
    <lineage>
        <taxon>Bacteria</taxon>
        <taxon>Bacillati</taxon>
        <taxon>Bacillota</taxon>
        <taxon>Bacilli</taxon>
        <taxon>Lactobacillales</taxon>
        <taxon>Lactobacillaceae</taxon>
        <taxon>Lactiplantibacillus</taxon>
    </lineage>
</organism>
<comment type="caution">
    <text evidence="1">The sequence shown here is derived from an EMBL/GenBank/DDBJ whole genome shotgun (WGS) entry which is preliminary data.</text>
</comment>
<dbReference type="AlphaFoldDB" id="A0A0R2NXF4"/>